<dbReference type="Ensembl" id="ENSPTET00000011233.1">
    <property type="protein sequence ID" value="ENSPTEP00000007354.1"/>
    <property type="gene ID" value="ENSPTEG00000008383.1"/>
</dbReference>
<dbReference type="GO" id="GO:0000049">
    <property type="term" value="F:tRNA binding"/>
    <property type="evidence" value="ECO:0007669"/>
    <property type="project" value="TreeGrafter"/>
</dbReference>
<dbReference type="Ensembl" id="ENSPTET00000011312.1">
    <property type="protein sequence ID" value="ENSPTEP00000007415.1"/>
    <property type="gene ID" value="ENSPTEG00000008450.1"/>
</dbReference>
<accession>A0A8C9GQR5</accession>
<dbReference type="PANTHER" id="PTHR15239">
    <property type="entry name" value="NUCLEAR EXPORT MEDIATOR FACTOR NEMF"/>
    <property type="match status" value="1"/>
</dbReference>
<name>A0A8C9GQR5_9PRIM</name>
<sequence length="123" mass="14362">MAKQRLTALDIRAVITSCKKLVVGSVVTNIYNISNKIYVLKCSKKDEKYFLLVEVEKRIHITEWKREKNVMPSAFTMKLRKHLRSRKITNITQLGGDRVVDIQFGYDDNACHLVIEFYVDKIK</sequence>
<protein>
    <submittedName>
        <fullName evidence="1">Uncharacterized protein</fullName>
    </submittedName>
</protein>
<dbReference type="GO" id="GO:0072344">
    <property type="term" value="P:rescue of stalled ribosome"/>
    <property type="evidence" value="ECO:0007669"/>
    <property type="project" value="TreeGrafter"/>
</dbReference>
<dbReference type="Pfam" id="PF05833">
    <property type="entry name" value="NFACT_N"/>
    <property type="match status" value="1"/>
</dbReference>
<dbReference type="GO" id="GO:1990116">
    <property type="term" value="P:ribosome-associated ubiquitin-dependent protein catabolic process"/>
    <property type="evidence" value="ECO:0007669"/>
    <property type="project" value="TreeGrafter"/>
</dbReference>
<evidence type="ECO:0000313" key="1">
    <source>
        <dbReference type="Ensembl" id="ENSPTEP00000007415.1"/>
    </source>
</evidence>
<proteinExistence type="predicted"/>
<dbReference type="PANTHER" id="PTHR15239:SF6">
    <property type="entry name" value="RIBOSOME QUALITY CONTROL COMPLEX SUBUNIT NEMF"/>
    <property type="match status" value="1"/>
</dbReference>
<keyword evidence="2" id="KW-1185">Reference proteome</keyword>
<dbReference type="GO" id="GO:0043023">
    <property type="term" value="F:ribosomal large subunit binding"/>
    <property type="evidence" value="ECO:0007669"/>
    <property type="project" value="TreeGrafter"/>
</dbReference>
<dbReference type="InterPro" id="IPR051608">
    <property type="entry name" value="RQC_Subunit_NEMF"/>
</dbReference>
<dbReference type="AlphaFoldDB" id="A0A8C9GQR5"/>
<reference evidence="1" key="1">
    <citation type="submission" date="2025-05" db="UniProtKB">
        <authorList>
            <consortium name="Ensembl"/>
        </authorList>
    </citation>
    <scope>IDENTIFICATION</scope>
</reference>
<dbReference type="Gene3D" id="2.30.310.10">
    <property type="entry name" value="ibrinogen binding protein from staphylococcus aureus domain"/>
    <property type="match status" value="1"/>
</dbReference>
<dbReference type="GO" id="GO:1990112">
    <property type="term" value="C:RQC complex"/>
    <property type="evidence" value="ECO:0007669"/>
    <property type="project" value="TreeGrafter"/>
</dbReference>
<organism evidence="1 2">
    <name type="scientific">Piliocolobus tephrosceles</name>
    <name type="common">Ugandan red Colobus</name>
    <dbReference type="NCBI Taxonomy" id="591936"/>
    <lineage>
        <taxon>Eukaryota</taxon>
        <taxon>Metazoa</taxon>
        <taxon>Chordata</taxon>
        <taxon>Craniata</taxon>
        <taxon>Vertebrata</taxon>
        <taxon>Euteleostomi</taxon>
        <taxon>Mammalia</taxon>
        <taxon>Eutheria</taxon>
        <taxon>Euarchontoglires</taxon>
        <taxon>Primates</taxon>
        <taxon>Haplorrhini</taxon>
        <taxon>Catarrhini</taxon>
        <taxon>Cercopithecidae</taxon>
        <taxon>Colobinae</taxon>
        <taxon>Piliocolobus</taxon>
    </lineage>
</organism>
<dbReference type="Ensembl" id="ENSPTET00000011275.1">
    <property type="protein sequence ID" value="ENSPTEP00000007384.1"/>
    <property type="gene ID" value="ENSPTEG00000008418.1"/>
</dbReference>
<evidence type="ECO:0000313" key="2">
    <source>
        <dbReference type="Proteomes" id="UP000694416"/>
    </source>
</evidence>
<dbReference type="Proteomes" id="UP000694416">
    <property type="component" value="Unplaced"/>
</dbReference>
<dbReference type="Ensembl" id="ENSPTET00000011370.1">
    <property type="protein sequence ID" value="ENSPTEP00000007456.1"/>
    <property type="gene ID" value="ENSPTEG00000008496.1"/>
</dbReference>